<dbReference type="InterPro" id="IPR005123">
    <property type="entry name" value="Oxoglu/Fe-dep_dioxygenase_dom"/>
</dbReference>
<accession>A0AAN6N1B7</accession>
<evidence type="ECO:0000313" key="4">
    <source>
        <dbReference type="EMBL" id="KAK3936358.1"/>
    </source>
</evidence>
<organism evidence="4 5">
    <name type="scientific">Diplogelasinospora grovesii</name>
    <dbReference type="NCBI Taxonomy" id="303347"/>
    <lineage>
        <taxon>Eukaryota</taxon>
        <taxon>Fungi</taxon>
        <taxon>Dikarya</taxon>
        <taxon>Ascomycota</taxon>
        <taxon>Pezizomycotina</taxon>
        <taxon>Sordariomycetes</taxon>
        <taxon>Sordariomycetidae</taxon>
        <taxon>Sordariales</taxon>
        <taxon>Diplogelasinosporaceae</taxon>
        <taxon>Diplogelasinospora</taxon>
    </lineage>
</organism>
<dbReference type="AlphaFoldDB" id="A0AAN6N1B7"/>
<evidence type="ECO:0000256" key="1">
    <source>
        <dbReference type="SAM" id="MobiDB-lite"/>
    </source>
</evidence>
<keyword evidence="2" id="KW-0732">Signal</keyword>
<dbReference type="GO" id="GO:0070988">
    <property type="term" value="P:demethylation"/>
    <property type="evidence" value="ECO:0007669"/>
    <property type="project" value="InterPro"/>
</dbReference>
<protein>
    <recommendedName>
        <fullName evidence="3">Fe2OG dioxygenase domain-containing protein</fullName>
    </recommendedName>
</protein>
<dbReference type="EMBL" id="MU853886">
    <property type="protein sequence ID" value="KAK3936358.1"/>
    <property type="molecule type" value="Genomic_DNA"/>
</dbReference>
<keyword evidence="5" id="KW-1185">Reference proteome</keyword>
<dbReference type="PROSITE" id="PS51471">
    <property type="entry name" value="FE2OG_OXY"/>
    <property type="match status" value="1"/>
</dbReference>
<dbReference type="SUPFAM" id="SSF51197">
    <property type="entry name" value="Clavaminate synthase-like"/>
    <property type="match status" value="1"/>
</dbReference>
<feature type="chain" id="PRO_5042886977" description="Fe2OG dioxygenase domain-containing protein" evidence="2">
    <location>
        <begin position="20"/>
        <end position="414"/>
    </location>
</feature>
<feature type="domain" description="Fe2OG dioxygenase" evidence="3">
    <location>
        <begin position="248"/>
        <end position="383"/>
    </location>
</feature>
<sequence length="414" mass="47271">MNLSSILPILLLFLTAVAAVPTKQTAVSAYYQKLARNQEENDLLSMQNLQPWWTGFMARAQDRRLNELRTCVKIRRCFQILLDEKNGLLRRISQRCLWPDFNTVTQRSELVREVLFLNDTILSMRLIRVKLVLLRCEVCDNPSPAKMTSPNSAPTPFTNPSSPKIQKWESLGLTLIHEFISEEEEEVMIGAFHSVYGENTSFSGRKRLSQHFGYHFDYTTFGASETNFTPAPEYIQEFLPRLPVQEYLPDQFTIQYYPPGAGIPPHVDTHSMFGEALYSLSFGSAVPMAFRKCTTNDARRMRLPKRSLTNNPTTSQTKDATPAETAESEETWELLLPRRSLLLMTGPSRYGYTHGIKSRKTDIIDGETVSREGRYSITMRTIRRGAEIGCNCDFPGVCDQRIREEQAAAERTDE</sequence>
<feature type="signal peptide" evidence="2">
    <location>
        <begin position="1"/>
        <end position="19"/>
    </location>
</feature>
<comment type="caution">
    <text evidence="4">The sequence shown here is derived from an EMBL/GenBank/DDBJ whole genome shotgun (WGS) entry which is preliminary data.</text>
</comment>
<gene>
    <name evidence="4" type="ORF">QBC46DRAFT_452795</name>
</gene>
<feature type="compositionally biased region" description="Polar residues" evidence="1">
    <location>
        <begin position="307"/>
        <end position="319"/>
    </location>
</feature>
<proteinExistence type="predicted"/>
<evidence type="ECO:0000256" key="2">
    <source>
        <dbReference type="SAM" id="SignalP"/>
    </source>
</evidence>
<dbReference type="PANTHER" id="PTHR12463:SF1">
    <property type="entry name" value="2-OXOGLUTARATE AND FE-DEPENDENT OXYGENASE FAMILY PROTEIN"/>
    <property type="match status" value="1"/>
</dbReference>
<dbReference type="Proteomes" id="UP001303473">
    <property type="component" value="Unassembled WGS sequence"/>
</dbReference>
<feature type="region of interest" description="Disordered" evidence="1">
    <location>
        <begin position="301"/>
        <end position="327"/>
    </location>
</feature>
<reference evidence="5" key="1">
    <citation type="journal article" date="2023" name="Mol. Phylogenet. Evol.">
        <title>Genome-scale phylogeny and comparative genomics of the fungal order Sordariales.</title>
        <authorList>
            <person name="Hensen N."/>
            <person name="Bonometti L."/>
            <person name="Westerberg I."/>
            <person name="Brannstrom I.O."/>
            <person name="Guillou S."/>
            <person name="Cros-Aarteil S."/>
            <person name="Calhoun S."/>
            <person name="Haridas S."/>
            <person name="Kuo A."/>
            <person name="Mondo S."/>
            <person name="Pangilinan J."/>
            <person name="Riley R."/>
            <person name="LaButti K."/>
            <person name="Andreopoulos B."/>
            <person name="Lipzen A."/>
            <person name="Chen C."/>
            <person name="Yan M."/>
            <person name="Daum C."/>
            <person name="Ng V."/>
            <person name="Clum A."/>
            <person name="Steindorff A."/>
            <person name="Ohm R.A."/>
            <person name="Martin F."/>
            <person name="Silar P."/>
            <person name="Natvig D.O."/>
            <person name="Lalanne C."/>
            <person name="Gautier V."/>
            <person name="Ament-Velasquez S.L."/>
            <person name="Kruys A."/>
            <person name="Hutchinson M.I."/>
            <person name="Powell A.J."/>
            <person name="Barry K."/>
            <person name="Miller A.N."/>
            <person name="Grigoriev I.V."/>
            <person name="Debuchy R."/>
            <person name="Gladieux P."/>
            <person name="Hiltunen Thoren M."/>
            <person name="Johannesson H."/>
        </authorList>
    </citation>
    <scope>NUCLEOTIDE SEQUENCE [LARGE SCALE GENOMIC DNA]</scope>
    <source>
        <strain evidence="5">CBS 340.73</strain>
    </source>
</reference>
<dbReference type="InterPro" id="IPR027450">
    <property type="entry name" value="AlkB-like"/>
</dbReference>
<dbReference type="GO" id="GO:0016491">
    <property type="term" value="F:oxidoreductase activity"/>
    <property type="evidence" value="ECO:0007669"/>
    <property type="project" value="TreeGrafter"/>
</dbReference>
<evidence type="ECO:0000259" key="3">
    <source>
        <dbReference type="PROSITE" id="PS51471"/>
    </source>
</evidence>
<dbReference type="GO" id="GO:0032451">
    <property type="term" value="F:demethylase activity"/>
    <property type="evidence" value="ECO:0007669"/>
    <property type="project" value="TreeGrafter"/>
</dbReference>
<dbReference type="Gene3D" id="2.60.120.590">
    <property type="entry name" value="Alpha-ketoglutarate-dependent dioxygenase AlkB-like"/>
    <property type="match status" value="1"/>
</dbReference>
<dbReference type="InterPro" id="IPR032857">
    <property type="entry name" value="ALKBH4"/>
</dbReference>
<name>A0AAN6N1B7_9PEZI</name>
<dbReference type="InterPro" id="IPR037151">
    <property type="entry name" value="AlkB-like_sf"/>
</dbReference>
<dbReference type="PANTHER" id="PTHR12463">
    <property type="entry name" value="OXYGENASE-RELATED"/>
    <property type="match status" value="1"/>
</dbReference>
<evidence type="ECO:0000313" key="5">
    <source>
        <dbReference type="Proteomes" id="UP001303473"/>
    </source>
</evidence>
<dbReference type="Pfam" id="PF13532">
    <property type="entry name" value="2OG-FeII_Oxy_2"/>
    <property type="match status" value="1"/>
</dbReference>